<feature type="chain" id="PRO_5023121063" evidence="2">
    <location>
        <begin position="20"/>
        <end position="109"/>
    </location>
</feature>
<evidence type="ECO:0000313" key="3">
    <source>
        <dbReference type="EMBL" id="MPA32198.1"/>
    </source>
</evidence>
<dbReference type="GO" id="GO:0016787">
    <property type="term" value="F:hydrolase activity"/>
    <property type="evidence" value="ECO:0007669"/>
    <property type="project" value="UniProtKB-KW"/>
</dbReference>
<feature type="signal peptide" evidence="2">
    <location>
        <begin position="1"/>
        <end position="19"/>
    </location>
</feature>
<name>A0A5B6YKF5_DAVIN</name>
<sequence length="109" mass="13088">MMFKLCPLKLMFFLQLHHAHIVELRDSILSLKHFFVLMGTFHLLYTNLHQNYGTCLHQHQKLLFTSEHMYEPIIIRLPLHLLVLSVTWIYVGGIEECILLRRRDKYITI</sequence>
<keyword evidence="1" id="KW-0472">Membrane</keyword>
<dbReference type="EC" id="3.6.4.12" evidence="3"/>
<keyword evidence="2" id="KW-0732">Signal</keyword>
<keyword evidence="1" id="KW-0812">Transmembrane</keyword>
<keyword evidence="3" id="KW-0378">Hydrolase</keyword>
<protein>
    <submittedName>
        <fullName evidence="3">Putative Calcineurin subunit B</fullName>
        <ecNumber evidence="3">3.6.4.12</ecNumber>
    </submittedName>
</protein>
<dbReference type="AlphaFoldDB" id="A0A5B6YKF5"/>
<reference evidence="3" key="1">
    <citation type="submission" date="2019-08" db="EMBL/GenBank/DDBJ databases">
        <title>Reference gene set and small RNA set construction with multiple tissues from Davidia involucrata Baill.</title>
        <authorList>
            <person name="Yang H."/>
            <person name="Zhou C."/>
            <person name="Li G."/>
            <person name="Wang J."/>
            <person name="Gao P."/>
            <person name="Wang M."/>
            <person name="Wang R."/>
            <person name="Zhao Y."/>
        </authorList>
    </citation>
    <scope>NUCLEOTIDE SEQUENCE</scope>
    <source>
        <tissue evidence="3">Mixed with DoveR01_LX</tissue>
    </source>
</reference>
<accession>A0A5B6YKF5</accession>
<keyword evidence="1" id="KW-1133">Transmembrane helix</keyword>
<dbReference type="GO" id="GO:0003678">
    <property type="term" value="F:DNA helicase activity"/>
    <property type="evidence" value="ECO:0007669"/>
    <property type="project" value="UniProtKB-EC"/>
</dbReference>
<proteinExistence type="predicted"/>
<gene>
    <name evidence="3" type="ORF">Din_001639</name>
</gene>
<organism evidence="3">
    <name type="scientific">Davidia involucrata</name>
    <name type="common">Dove tree</name>
    <dbReference type="NCBI Taxonomy" id="16924"/>
    <lineage>
        <taxon>Eukaryota</taxon>
        <taxon>Viridiplantae</taxon>
        <taxon>Streptophyta</taxon>
        <taxon>Embryophyta</taxon>
        <taxon>Tracheophyta</taxon>
        <taxon>Spermatophyta</taxon>
        <taxon>Magnoliopsida</taxon>
        <taxon>eudicotyledons</taxon>
        <taxon>Gunneridae</taxon>
        <taxon>Pentapetalae</taxon>
        <taxon>asterids</taxon>
        <taxon>Cornales</taxon>
        <taxon>Nyssaceae</taxon>
        <taxon>Davidia</taxon>
    </lineage>
</organism>
<feature type="transmembrane region" description="Helical" evidence="1">
    <location>
        <begin position="73"/>
        <end position="93"/>
    </location>
</feature>
<dbReference type="EMBL" id="GHES01001639">
    <property type="protein sequence ID" value="MPA32198.1"/>
    <property type="molecule type" value="Transcribed_RNA"/>
</dbReference>
<evidence type="ECO:0000256" key="2">
    <source>
        <dbReference type="SAM" id="SignalP"/>
    </source>
</evidence>
<evidence type="ECO:0000256" key="1">
    <source>
        <dbReference type="SAM" id="Phobius"/>
    </source>
</evidence>